<organism evidence="1">
    <name type="scientific">Rhizophora mucronata</name>
    <name type="common">Asiatic mangrove</name>
    <dbReference type="NCBI Taxonomy" id="61149"/>
    <lineage>
        <taxon>Eukaryota</taxon>
        <taxon>Viridiplantae</taxon>
        <taxon>Streptophyta</taxon>
        <taxon>Embryophyta</taxon>
        <taxon>Tracheophyta</taxon>
        <taxon>Spermatophyta</taxon>
        <taxon>Magnoliopsida</taxon>
        <taxon>eudicotyledons</taxon>
        <taxon>Gunneridae</taxon>
        <taxon>Pentapetalae</taxon>
        <taxon>rosids</taxon>
        <taxon>fabids</taxon>
        <taxon>Malpighiales</taxon>
        <taxon>Rhizophoraceae</taxon>
        <taxon>Rhizophora</taxon>
    </lineage>
</organism>
<reference evidence="1" key="1">
    <citation type="submission" date="2018-02" db="EMBL/GenBank/DDBJ databases">
        <title>Rhizophora mucronata_Transcriptome.</title>
        <authorList>
            <person name="Meera S.P."/>
            <person name="Sreeshan A."/>
            <person name="Augustine A."/>
        </authorList>
    </citation>
    <scope>NUCLEOTIDE SEQUENCE</scope>
    <source>
        <tissue evidence="1">Leaf</tissue>
    </source>
</reference>
<proteinExistence type="predicted"/>
<sequence>MLRSVLKGLCSFPCLLFSGETGGIDFPRLSRGSMSSNTPLFPDELSTFAFP</sequence>
<protein>
    <submittedName>
        <fullName evidence="1">Uncharacterized protein</fullName>
    </submittedName>
</protein>
<accession>A0A2P2P2X0</accession>
<dbReference type="AlphaFoldDB" id="A0A2P2P2X0"/>
<name>A0A2P2P2X0_RHIMU</name>
<dbReference type="EMBL" id="GGEC01068576">
    <property type="protein sequence ID" value="MBX49060.1"/>
    <property type="molecule type" value="Transcribed_RNA"/>
</dbReference>
<evidence type="ECO:0000313" key="1">
    <source>
        <dbReference type="EMBL" id="MBX49060.1"/>
    </source>
</evidence>